<comment type="similarity">
    <text evidence="2">Belongs to the histone deacetylase family.</text>
</comment>
<keyword evidence="4" id="KW-0006">Acetoin catabolism</keyword>
<reference evidence="6 7" key="1">
    <citation type="submission" date="2018-11" db="EMBL/GenBank/DDBJ databases">
        <authorList>
            <person name="Li F."/>
        </authorList>
    </citation>
    <scope>NUCLEOTIDE SEQUENCE [LARGE SCALE GENOMIC DNA]</scope>
    <source>
        <strain evidence="6 7">YS17T</strain>
    </source>
</reference>
<evidence type="ECO:0000256" key="3">
    <source>
        <dbReference type="ARBA" id="ARBA00020218"/>
    </source>
</evidence>
<sequence>MSEQGRACVVFDDHLTDYDFGPSHPMAPVRVKLTMQLARELGVLDQLDIVGARPCSEDDLALVHTPQYIERVLKLSKHPTHADLTIGLGGDDNPVFAGMHEASSLIAGASVEAARLVWTGERSRAINVSGGLHHAMPGRASGFCIYNDIAMAIRWLLDHGAQKIAYIDVDAHHGDGVQAMFYHDPRVLTVSLHESPQTLFPGTGYSTEVGAKGAEGSAVNVPLPPGTSDAGWLRAFHAVVPPLIREFAPDIIVSQHGCDSHMDDPLTNLMLSVDGQRASYLAVRDLAEELTGGKWIATGGGGYAVVDVVPRAWAHLLSIVAGRPLDPETPTPSQWRADVERLRGQPAPSRMTDGRHARFRPWEEGYDPASWLDRSIQATRTEAFPLNGLDPTL</sequence>
<evidence type="ECO:0000313" key="6">
    <source>
        <dbReference type="EMBL" id="RQN02105.1"/>
    </source>
</evidence>
<dbReference type="EMBL" id="RQJX01000026">
    <property type="protein sequence ID" value="RQN02105.1"/>
    <property type="molecule type" value="Genomic_DNA"/>
</dbReference>
<evidence type="ECO:0000259" key="5">
    <source>
        <dbReference type="Pfam" id="PF00850"/>
    </source>
</evidence>
<evidence type="ECO:0000256" key="2">
    <source>
        <dbReference type="ARBA" id="ARBA00005947"/>
    </source>
</evidence>
<gene>
    <name evidence="6" type="ORF">EHW97_14505</name>
</gene>
<dbReference type="GO" id="GO:0045150">
    <property type="term" value="P:acetoin catabolic process"/>
    <property type="evidence" value="ECO:0007669"/>
    <property type="project" value="UniProtKB-UniPathway"/>
</dbReference>
<dbReference type="PRINTS" id="PR01272">
    <property type="entry name" value="ACUCPROTEIN"/>
</dbReference>
<dbReference type="InterPro" id="IPR003085">
    <property type="entry name" value="AcuC"/>
</dbReference>
<dbReference type="InterPro" id="IPR023801">
    <property type="entry name" value="His_deacetylse_dom"/>
</dbReference>
<evidence type="ECO:0000256" key="4">
    <source>
        <dbReference type="ARBA" id="ARBA00022627"/>
    </source>
</evidence>
<dbReference type="PRINTS" id="PR01270">
    <property type="entry name" value="HDASUPER"/>
</dbReference>
<dbReference type="SUPFAM" id="SSF52768">
    <property type="entry name" value="Arginase/deacetylase"/>
    <property type="match status" value="1"/>
</dbReference>
<proteinExistence type="inferred from homology"/>
<organism evidence="6 7">
    <name type="scientific">Aeromicrobium camelliae</name>
    <dbReference type="NCBI Taxonomy" id="1538144"/>
    <lineage>
        <taxon>Bacteria</taxon>
        <taxon>Bacillati</taxon>
        <taxon>Actinomycetota</taxon>
        <taxon>Actinomycetes</taxon>
        <taxon>Propionibacteriales</taxon>
        <taxon>Nocardioidaceae</taxon>
        <taxon>Aeromicrobium</taxon>
    </lineage>
</organism>
<accession>A0A3N6WJZ4</accession>
<dbReference type="InterPro" id="IPR023696">
    <property type="entry name" value="Ureohydrolase_dom_sf"/>
</dbReference>
<dbReference type="OrthoDB" id="9808367at2"/>
<evidence type="ECO:0000256" key="1">
    <source>
        <dbReference type="ARBA" id="ARBA00005101"/>
    </source>
</evidence>
<name>A0A3N6WJZ4_9ACTN</name>
<dbReference type="Pfam" id="PF00850">
    <property type="entry name" value="Hist_deacetyl"/>
    <property type="match status" value="1"/>
</dbReference>
<dbReference type="GO" id="GO:0004407">
    <property type="term" value="F:histone deacetylase activity"/>
    <property type="evidence" value="ECO:0007669"/>
    <property type="project" value="TreeGrafter"/>
</dbReference>
<dbReference type="PANTHER" id="PTHR10625">
    <property type="entry name" value="HISTONE DEACETYLASE HDAC1-RELATED"/>
    <property type="match status" value="1"/>
</dbReference>
<protein>
    <recommendedName>
        <fullName evidence="3">Acetoin utilization protein AcuC</fullName>
    </recommendedName>
</protein>
<dbReference type="GO" id="GO:0040029">
    <property type="term" value="P:epigenetic regulation of gene expression"/>
    <property type="evidence" value="ECO:0007669"/>
    <property type="project" value="TreeGrafter"/>
</dbReference>
<feature type="domain" description="Histone deacetylase" evidence="5">
    <location>
        <begin position="24"/>
        <end position="318"/>
    </location>
</feature>
<dbReference type="Proteomes" id="UP000275225">
    <property type="component" value="Unassembled WGS sequence"/>
</dbReference>
<dbReference type="Gene3D" id="3.40.800.20">
    <property type="entry name" value="Histone deacetylase domain"/>
    <property type="match status" value="1"/>
</dbReference>
<dbReference type="AlphaFoldDB" id="A0A3N6WJZ4"/>
<evidence type="ECO:0000313" key="7">
    <source>
        <dbReference type="Proteomes" id="UP000275225"/>
    </source>
</evidence>
<dbReference type="UniPathway" id="UPA00040"/>
<keyword evidence="7" id="KW-1185">Reference proteome</keyword>
<dbReference type="CDD" id="cd09994">
    <property type="entry name" value="HDAC_AcuC_like"/>
    <property type="match status" value="1"/>
</dbReference>
<comment type="pathway">
    <text evidence="1">Ketone degradation; acetoin degradation.</text>
</comment>
<comment type="caution">
    <text evidence="6">The sequence shown here is derived from an EMBL/GenBank/DDBJ whole genome shotgun (WGS) entry which is preliminary data.</text>
</comment>
<dbReference type="RefSeq" id="WP_124237888.1">
    <property type="nucleotide sequence ID" value="NZ_JBHUFI010000003.1"/>
</dbReference>
<dbReference type="InterPro" id="IPR037138">
    <property type="entry name" value="His_deacetylse_dom_sf"/>
</dbReference>
<dbReference type="InterPro" id="IPR000286">
    <property type="entry name" value="HDACs"/>
</dbReference>
<dbReference type="PANTHER" id="PTHR10625:SF10">
    <property type="entry name" value="HISTONE DEACETYLASE HDAC1"/>
    <property type="match status" value="1"/>
</dbReference>